<feature type="transmembrane region" description="Helical" evidence="1">
    <location>
        <begin position="282"/>
        <end position="304"/>
    </location>
</feature>
<keyword evidence="1" id="KW-0472">Membrane</keyword>
<dbReference type="PANTHER" id="PTHR43424:SF1">
    <property type="entry name" value="LOCUS PUTATIVE PROTEIN 1-RELATED"/>
    <property type="match status" value="1"/>
</dbReference>
<feature type="transmembrane region" description="Helical" evidence="1">
    <location>
        <begin position="71"/>
        <end position="90"/>
    </location>
</feature>
<reference evidence="2" key="1">
    <citation type="journal article" date="2010" name="Appl. Environ. Microbiol.">
        <title>Molecular and genetic analyses of the putative Proteus O antigen gene locus.</title>
        <authorList>
            <person name="Wang Q."/>
            <person name="Torzewska A."/>
            <person name="Ruan X."/>
            <person name="Wang X."/>
            <person name="Rozalski A."/>
            <person name="Shao Z."/>
            <person name="Guo X."/>
            <person name="Zhou H."/>
            <person name="Feng L."/>
            <person name="Wang L."/>
        </authorList>
    </citation>
    <scope>NUCLEOTIDE SEQUENCE</scope>
    <source>
        <strain evidence="2">Prk 73/57</strain>
    </source>
</reference>
<feature type="transmembrane region" description="Helical" evidence="1">
    <location>
        <begin position="311"/>
        <end position="328"/>
    </location>
</feature>
<proteinExistence type="predicted"/>
<dbReference type="EMBL" id="GU254063">
    <property type="protein sequence ID" value="ADL32334.1"/>
    <property type="molecule type" value="Genomic_DNA"/>
</dbReference>
<gene>
    <name evidence="2" type="primary">wzx</name>
</gene>
<dbReference type="InterPro" id="IPR052556">
    <property type="entry name" value="PolySynth_Transporter"/>
</dbReference>
<accession>D9YZ47</accession>
<feature type="transmembrane region" description="Helical" evidence="1">
    <location>
        <begin position="202"/>
        <end position="226"/>
    </location>
</feature>
<evidence type="ECO:0000256" key="1">
    <source>
        <dbReference type="SAM" id="Phobius"/>
    </source>
</evidence>
<keyword evidence="1" id="KW-1133">Transmembrane helix</keyword>
<feature type="transmembrane region" description="Helical" evidence="1">
    <location>
        <begin position="334"/>
        <end position="355"/>
    </location>
</feature>
<dbReference type="PANTHER" id="PTHR43424">
    <property type="entry name" value="LOCUS PUTATIVE PROTEIN 1-RELATED"/>
    <property type="match status" value="1"/>
</dbReference>
<dbReference type="Pfam" id="PF13440">
    <property type="entry name" value="Polysacc_synt_3"/>
    <property type="match status" value="1"/>
</dbReference>
<organism evidence="2">
    <name type="scientific">Proteus vulgaris</name>
    <dbReference type="NCBI Taxonomy" id="585"/>
    <lineage>
        <taxon>Bacteria</taxon>
        <taxon>Pseudomonadati</taxon>
        <taxon>Pseudomonadota</taxon>
        <taxon>Gammaproteobacteria</taxon>
        <taxon>Enterobacterales</taxon>
        <taxon>Morganellaceae</taxon>
        <taxon>Proteus</taxon>
    </lineage>
</organism>
<evidence type="ECO:0000313" key="2">
    <source>
        <dbReference type="EMBL" id="ADL32334.1"/>
    </source>
</evidence>
<name>D9YZ47_PROVU</name>
<feature type="transmembrane region" description="Helical" evidence="1">
    <location>
        <begin position="125"/>
        <end position="144"/>
    </location>
</feature>
<dbReference type="AlphaFoldDB" id="D9YZ47"/>
<feature type="transmembrane region" description="Helical" evidence="1">
    <location>
        <begin position="102"/>
        <end position="119"/>
    </location>
</feature>
<protein>
    <submittedName>
        <fullName evidence="2">Wzx</fullName>
    </submittedName>
</protein>
<feature type="transmembrane region" description="Helical" evidence="1">
    <location>
        <begin position="247"/>
        <end position="270"/>
    </location>
</feature>
<feature type="transmembrane region" description="Helical" evidence="1">
    <location>
        <begin position="12"/>
        <end position="32"/>
    </location>
</feature>
<feature type="transmembrane region" description="Helical" evidence="1">
    <location>
        <begin position="44"/>
        <end position="65"/>
    </location>
</feature>
<keyword evidence="1" id="KW-0812">Transmembrane</keyword>
<sequence>MGIEAYGEYAYILAIINIFSVLFSFGLDEFLVREVALNKKIPNFILFSRFLLSFFCFLIISLVIYLKESNIFTLLIFTAISYLWNTFYLMIITEKKKENLKIIILIILSSLFFILIKYISLFYDIHYFIITTILESFILLAITYSKIKTKFEKTIFQVGNFIKIIKLSLPIGASSFSIILFYKIDQLLVEHFYGSRELGIYALSSSIVIATGFIQSSYISTCYSDVARNINDNLKLSEALKNSYRGVFYLGLVIYFSYLTIGQLFLKVIFPSNYAELNSLLMISLLSIIFSGISAINSQYLFLIGNSNKRLLRTSIALLFNIIWNYIALPTMGIKGAALGFLLTQILISIIMNIIDKKTFFLFKIQIKSIIHWR</sequence>
<feature type="transmembrane region" description="Helical" evidence="1">
    <location>
        <begin position="164"/>
        <end position="182"/>
    </location>
</feature>